<proteinExistence type="predicted"/>
<evidence type="ECO:0000313" key="2">
    <source>
        <dbReference type="EMBL" id="GKT32051.1"/>
    </source>
</evidence>
<evidence type="ECO:0000313" key="3">
    <source>
        <dbReference type="Proteomes" id="UP001057375"/>
    </source>
</evidence>
<evidence type="ECO:0000256" key="1">
    <source>
        <dbReference type="SAM" id="MobiDB-lite"/>
    </source>
</evidence>
<protein>
    <submittedName>
        <fullName evidence="2">Uncharacterized protein</fullName>
    </submittedName>
</protein>
<feature type="non-terminal residue" evidence="2">
    <location>
        <position position="276"/>
    </location>
</feature>
<sequence>IEMDEEAAAISFENIVRHELGYGLRGDGSTTSDANGDGISDGDGSYGEFIEDSDDWFEEIEVVEGAMLSGGFFNFRSKSKKRRDKEKRDKKRRDKKRDKRERERKRESKKRLDKVKKSIKEKNDRTRKERDKKKRDKDRKSSSSSKKSNSSSSYDTGKKLYDKAKTDYANAKTDKAKAEAKARMDGLEKHLGIKNDKKTSTSSSTKNDKKSSGSSSKSHTSSKTSEVDKRAAQLVKAVENWDKSDASFKASVLEYNREINKYKNAKTDKERNDALN</sequence>
<name>A0ABQ5KHR9_9EUKA</name>
<organism evidence="2 3">
    <name type="scientific">Aduncisulcus paluster</name>
    <dbReference type="NCBI Taxonomy" id="2918883"/>
    <lineage>
        <taxon>Eukaryota</taxon>
        <taxon>Metamonada</taxon>
        <taxon>Carpediemonas-like organisms</taxon>
        <taxon>Aduncisulcus</taxon>
    </lineage>
</organism>
<feature type="compositionally biased region" description="Low complexity" evidence="1">
    <location>
        <begin position="142"/>
        <end position="155"/>
    </location>
</feature>
<dbReference type="Proteomes" id="UP001057375">
    <property type="component" value="Unassembled WGS sequence"/>
</dbReference>
<feature type="compositionally biased region" description="Basic and acidic residues" evidence="1">
    <location>
        <begin position="115"/>
        <end position="129"/>
    </location>
</feature>
<feature type="compositionally biased region" description="Low complexity" evidence="1">
    <location>
        <begin position="212"/>
        <end position="224"/>
    </location>
</feature>
<dbReference type="EMBL" id="BQXS01009874">
    <property type="protein sequence ID" value="GKT32051.1"/>
    <property type="molecule type" value="Genomic_DNA"/>
</dbReference>
<comment type="caution">
    <text evidence="2">The sequence shown here is derived from an EMBL/GenBank/DDBJ whole genome shotgun (WGS) entry which is preliminary data.</text>
</comment>
<feature type="region of interest" description="Disordered" evidence="1">
    <location>
        <begin position="74"/>
        <end position="230"/>
    </location>
</feature>
<feature type="non-terminal residue" evidence="2">
    <location>
        <position position="1"/>
    </location>
</feature>
<keyword evidence="3" id="KW-1185">Reference proteome</keyword>
<reference evidence="2" key="1">
    <citation type="submission" date="2022-03" db="EMBL/GenBank/DDBJ databases">
        <title>Draft genome sequence of Aduncisulcus paluster, a free-living microaerophilic Fornicata.</title>
        <authorList>
            <person name="Yuyama I."/>
            <person name="Kume K."/>
            <person name="Tamura T."/>
            <person name="Inagaki Y."/>
            <person name="Hashimoto T."/>
        </authorList>
    </citation>
    <scope>NUCLEOTIDE SEQUENCE</scope>
    <source>
        <strain evidence="2">NY0171</strain>
    </source>
</reference>
<feature type="compositionally biased region" description="Basic residues" evidence="1">
    <location>
        <begin position="77"/>
        <end position="99"/>
    </location>
</feature>
<feature type="compositionally biased region" description="Basic and acidic residues" evidence="1">
    <location>
        <begin position="156"/>
        <end position="199"/>
    </location>
</feature>
<gene>
    <name evidence="2" type="ORF">ADUPG1_006315</name>
</gene>
<feature type="region of interest" description="Disordered" evidence="1">
    <location>
        <begin position="23"/>
        <end position="47"/>
    </location>
</feature>
<accession>A0ABQ5KHR9</accession>